<dbReference type="GO" id="GO:0002196">
    <property type="term" value="F:Ser-tRNA(Ala) deacylase activity"/>
    <property type="evidence" value="ECO:0007669"/>
    <property type="project" value="TreeGrafter"/>
</dbReference>
<reference evidence="3 4" key="1">
    <citation type="journal article" date="2016" name="Mol. Biol. Evol.">
        <title>Comparative Genomics of Early-Diverging Mushroom-Forming Fungi Provides Insights into the Origins of Lignocellulose Decay Capabilities.</title>
        <authorList>
            <person name="Nagy L.G."/>
            <person name="Riley R."/>
            <person name="Tritt A."/>
            <person name="Adam C."/>
            <person name="Daum C."/>
            <person name="Floudas D."/>
            <person name="Sun H."/>
            <person name="Yadav J.S."/>
            <person name="Pangilinan J."/>
            <person name="Larsson K.H."/>
            <person name="Matsuura K."/>
            <person name="Barry K."/>
            <person name="Labutti K."/>
            <person name="Kuo R."/>
            <person name="Ohm R.A."/>
            <person name="Bhattacharya S.S."/>
            <person name="Shirouzu T."/>
            <person name="Yoshinaga Y."/>
            <person name="Martin F.M."/>
            <person name="Grigoriev I.V."/>
            <person name="Hibbett D.S."/>
        </authorList>
    </citation>
    <scope>NUCLEOTIDE SEQUENCE [LARGE SCALE GENOMIC DNA]</scope>
    <source>
        <strain evidence="3 4">HHB12029</strain>
    </source>
</reference>
<keyword evidence="4" id="KW-1185">Reference proteome</keyword>
<evidence type="ECO:0000313" key="3">
    <source>
        <dbReference type="EMBL" id="KZW03753.1"/>
    </source>
</evidence>
<dbReference type="InterPro" id="IPR018163">
    <property type="entry name" value="Thr/Ala-tRNA-synth_IIc_edit"/>
</dbReference>
<keyword evidence="2" id="KW-0862">Zinc</keyword>
<dbReference type="InParanoid" id="A0A165QKJ5"/>
<evidence type="ECO:0000256" key="1">
    <source>
        <dbReference type="ARBA" id="ARBA00022723"/>
    </source>
</evidence>
<evidence type="ECO:0000313" key="4">
    <source>
        <dbReference type="Proteomes" id="UP000077266"/>
    </source>
</evidence>
<dbReference type="STRING" id="1314781.A0A165QKJ5"/>
<name>A0A165QKJ5_EXIGL</name>
<dbReference type="Gene3D" id="3.30.980.10">
    <property type="entry name" value="Threonyl-trna Synthetase, Chain A, domain 2"/>
    <property type="match status" value="1"/>
</dbReference>
<organism evidence="3 4">
    <name type="scientific">Exidia glandulosa HHB12029</name>
    <dbReference type="NCBI Taxonomy" id="1314781"/>
    <lineage>
        <taxon>Eukaryota</taxon>
        <taxon>Fungi</taxon>
        <taxon>Dikarya</taxon>
        <taxon>Basidiomycota</taxon>
        <taxon>Agaricomycotina</taxon>
        <taxon>Agaricomycetes</taxon>
        <taxon>Auriculariales</taxon>
        <taxon>Exidiaceae</taxon>
        <taxon>Exidia</taxon>
    </lineage>
</organism>
<keyword evidence="1" id="KW-0479">Metal-binding</keyword>
<dbReference type="Proteomes" id="UP000077266">
    <property type="component" value="Unassembled WGS sequence"/>
</dbReference>
<dbReference type="AlphaFoldDB" id="A0A165QKJ5"/>
<dbReference type="SUPFAM" id="SSF55186">
    <property type="entry name" value="ThrRS/AlaRS common domain"/>
    <property type="match status" value="1"/>
</dbReference>
<dbReference type="PANTHER" id="PTHR43462">
    <property type="entry name" value="ALANYL-TRNA EDITING PROTEIN"/>
    <property type="match status" value="1"/>
</dbReference>
<accession>A0A165QKJ5</accession>
<protein>
    <submittedName>
        <fullName evidence="3">ThrRS/AlaRS common domain-containing protein</fullName>
    </submittedName>
</protein>
<proteinExistence type="predicted"/>
<dbReference type="Gene3D" id="2.40.30.130">
    <property type="match status" value="1"/>
</dbReference>
<sequence>MATALVETPVELLDGQHGYLRITSPAVHTLLKTARPLPVGLLACQRDPLLKELSTTLVSWTPVVASAPPSTSKNKKKANTATATASANGPLYDVVLQDTVLFPEGGGQPSDIGHLKLAGGAQFDVLSVRRVGLLAVHTVRPCHGAPLPTEAPSEGDVVHVSLGDDGWARRYDHMCMHTSQHLLSTLFESLCGLGTLSWSLTASPAPCYIELSRAPSAEEIARVQAELNRVLSMPRRVWVEVHDMESAHENLPDEPFADLRQSFKGIPDDYKGGTGGVKRTICIDGIDRNACCGTHLPELHGLSVFVLPQTEAVSRGTARVLFVSGPRVVAFLANSHALLTGAATAFGCAAAQVPARAAQEFDGRRRSEKRVMDLEAEIAESIAQGLVDELKLREEVHAHDPPSLLQLMHHRTDDSPNALAMLDAVQKAFVASTKVSGMYVVALSCSPSAQSASTTTVVLVFGSADSPVKAAGDALKQLGVKGGGKGPRWSGKFVGLWDPKHLQTALDKAKV</sequence>
<evidence type="ECO:0000256" key="2">
    <source>
        <dbReference type="ARBA" id="ARBA00022833"/>
    </source>
</evidence>
<gene>
    <name evidence="3" type="ORF">EXIGLDRAFT_600282</name>
</gene>
<dbReference type="EMBL" id="KV425882">
    <property type="protein sequence ID" value="KZW03753.1"/>
    <property type="molecule type" value="Genomic_DNA"/>
</dbReference>
<dbReference type="GO" id="GO:0000166">
    <property type="term" value="F:nucleotide binding"/>
    <property type="evidence" value="ECO:0007669"/>
    <property type="project" value="InterPro"/>
</dbReference>
<dbReference type="OrthoDB" id="288942at2759"/>
<dbReference type="InterPro" id="IPR051335">
    <property type="entry name" value="Alanyl-tRNA_Editing_Enzymes"/>
</dbReference>
<dbReference type="PANTHER" id="PTHR43462:SF1">
    <property type="entry name" value="ALANYL-TRNA EDITING PROTEIN AARSD1"/>
    <property type="match status" value="1"/>
</dbReference>
<dbReference type="SUPFAM" id="SSF50447">
    <property type="entry name" value="Translation proteins"/>
    <property type="match status" value="1"/>
</dbReference>
<dbReference type="GO" id="GO:0046872">
    <property type="term" value="F:metal ion binding"/>
    <property type="evidence" value="ECO:0007669"/>
    <property type="project" value="UniProtKB-KW"/>
</dbReference>
<dbReference type="InterPro" id="IPR009000">
    <property type="entry name" value="Transl_B-barrel_sf"/>
</dbReference>